<reference evidence="4 5" key="1">
    <citation type="submission" date="2019-02" db="EMBL/GenBank/DDBJ databases">
        <title>Aquabacterium sp. strain KMB7.</title>
        <authorList>
            <person name="Chen W.-M."/>
        </authorList>
    </citation>
    <scope>NUCLEOTIDE SEQUENCE [LARGE SCALE GENOMIC DNA]</scope>
    <source>
        <strain evidence="4 5">KMB7</strain>
    </source>
</reference>
<comment type="subcellular location">
    <subcellularLocation>
        <location evidence="1">Cell outer membrane</location>
    </subcellularLocation>
</comment>
<dbReference type="EMBL" id="SIXI01000005">
    <property type="protein sequence ID" value="TBO29243.1"/>
    <property type="molecule type" value="Genomic_DNA"/>
</dbReference>
<proteinExistence type="predicted"/>
<name>A0A4Q9GYC2_9BURK</name>
<dbReference type="OrthoDB" id="9156666at2"/>
<evidence type="ECO:0000259" key="3">
    <source>
        <dbReference type="Pfam" id="PF01298"/>
    </source>
</evidence>
<dbReference type="Gene3D" id="2.40.160.90">
    <property type="match status" value="1"/>
</dbReference>
<dbReference type="Pfam" id="PF01298">
    <property type="entry name" value="TbpB_B_D"/>
    <property type="match status" value="1"/>
</dbReference>
<keyword evidence="2" id="KW-0732">Signal</keyword>
<evidence type="ECO:0000256" key="2">
    <source>
        <dbReference type="SAM" id="SignalP"/>
    </source>
</evidence>
<evidence type="ECO:0000313" key="5">
    <source>
        <dbReference type="Proteomes" id="UP000292120"/>
    </source>
</evidence>
<sequence>MKSNVSPRHVLSLVALAAAISAQANPTEEQLKSVVLYGNTTIAEDSVNRWGFWEQFEPTASGNTPRLSELPAQTNWYRTLATAQTTSPPAPTAPALPTLDLPCESGGLCGFGTFTVPEPSQFEIGIALPFEKAAALMAKRPSSSFHPYAFSATEAEGPNEATDPFPASITLTATALASEAVPRTGPSTLSITGSCCGYAGDSMSLIPLEWDHNLLDVQVAWYTGNIMARTEGESSSTVVGVAGRLTSAADMTALNQGQVIANYSGRLFSERTAEVPDNVQLTVNFGQRTFTGVVNGGADTAGLRYQQLANGQTQLVRGVGFNIDNGTIDGSRFQSQSFSATDGSVTGKVSGGFFGPNANAAGGVIDIQKTRTDASDTYTTGRLVQPFLTVRTDLNRGDK</sequence>
<organism evidence="4 5">
    <name type="scientific">Aquabacterium lacunae</name>
    <dbReference type="NCBI Taxonomy" id="2528630"/>
    <lineage>
        <taxon>Bacteria</taxon>
        <taxon>Pseudomonadati</taxon>
        <taxon>Pseudomonadota</taxon>
        <taxon>Betaproteobacteria</taxon>
        <taxon>Burkholderiales</taxon>
        <taxon>Aquabacterium</taxon>
    </lineage>
</organism>
<evidence type="ECO:0000256" key="1">
    <source>
        <dbReference type="ARBA" id="ARBA00004442"/>
    </source>
</evidence>
<protein>
    <recommendedName>
        <fullName evidence="3">Transferrin-binding protein B C-lobe/N-lobe beta-barrel domain-containing protein</fullName>
    </recommendedName>
</protein>
<dbReference type="GO" id="GO:0009279">
    <property type="term" value="C:cell outer membrane"/>
    <property type="evidence" value="ECO:0007669"/>
    <property type="project" value="UniProtKB-SubCell"/>
</dbReference>
<comment type="caution">
    <text evidence="4">The sequence shown here is derived from an EMBL/GenBank/DDBJ whole genome shotgun (WGS) entry which is preliminary data.</text>
</comment>
<feature type="chain" id="PRO_5020683119" description="Transferrin-binding protein B C-lobe/N-lobe beta-barrel domain-containing protein" evidence="2">
    <location>
        <begin position="25"/>
        <end position="399"/>
    </location>
</feature>
<dbReference type="RefSeq" id="WP_130968539.1">
    <property type="nucleotide sequence ID" value="NZ_SIXI01000005.1"/>
</dbReference>
<dbReference type="InterPro" id="IPR011250">
    <property type="entry name" value="OMP/PagP_B-barrel"/>
</dbReference>
<feature type="domain" description="Transferrin-binding protein B C-lobe/N-lobe beta-barrel" evidence="3">
    <location>
        <begin position="258"/>
        <end position="368"/>
    </location>
</feature>
<dbReference type="AlphaFoldDB" id="A0A4Q9GYC2"/>
<feature type="signal peptide" evidence="2">
    <location>
        <begin position="1"/>
        <end position="24"/>
    </location>
</feature>
<dbReference type="SUPFAM" id="SSF56925">
    <property type="entry name" value="OMPA-like"/>
    <property type="match status" value="1"/>
</dbReference>
<dbReference type="Proteomes" id="UP000292120">
    <property type="component" value="Unassembled WGS sequence"/>
</dbReference>
<gene>
    <name evidence="4" type="ORF">EYS42_12585</name>
</gene>
<keyword evidence="5" id="KW-1185">Reference proteome</keyword>
<accession>A0A4Q9GYC2</accession>
<evidence type="ECO:0000313" key="4">
    <source>
        <dbReference type="EMBL" id="TBO29243.1"/>
    </source>
</evidence>
<dbReference type="InterPro" id="IPR001677">
    <property type="entry name" value="TbpB_B_D"/>
</dbReference>